<dbReference type="AlphaFoldDB" id="F3CHC7"/>
<sequence>RLMTSTFAIIVAFIALAVFMIHTLKTSTENVDALYNRDFLATEAVNSIDGALTRV</sequence>
<feature type="non-terminal residue" evidence="2">
    <location>
        <position position="1"/>
    </location>
</feature>
<keyword evidence="1" id="KW-1133">Transmembrane helix</keyword>
<gene>
    <name evidence="2" type="ORF">Pgy4_37501</name>
</gene>
<dbReference type="EMBL" id="ADWY01003010">
    <property type="protein sequence ID" value="EGH18669.1"/>
    <property type="molecule type" value="Genomic_DNA"/>
</dbReference>
<evidence type="ECO:0000313" key="2">
    <source>
        <dbReference type="EMBL" id="EGH18669.1"/>
    </source>
</evidence>
<keyword evidence="1" id="KW-0812">Transmembrane</keyword>
<feature type="non-terminal residue" evidence="2">
    <location>
        <position position="55"/>
    </location>
</feature>
<organism evidence="2 3">
    <name type="scientific">Pseudomonas savastanoi pv. glycinea str. race 4</name>
    <dbReference type="NCBI Taxonomy" id="875330"/>
    <lineage>
        <taxon>Bacteria</taxon>
        <taxon>Pseudomonadati</taxon>
        <taxon>Pseudomonadota</taxon>
        <taxon>Gammaproteobacteria</taxon>
        <taxon>Pseudomonadales</taxon>
        <taxon>Pseudomonadaceae</taxon>
        <taxon>Pseudomonas</taxon>
    </lineage>
</organism>
<comment type="caution">
    <text evidence="2">The sequence shown here is derived from an EMBL/GenBank/DDBJ whole genome shotgun (WGS) entry which is preliminary data.</text>
</comment>
<dbReference type="Proteomes" id="UP000005466">
    <property type="component" value="Unassembled WGS sequence"/>
</dbReference>
<dbReference type="BioCyc" id="PSYR875330:G11XH-7165-MONOMER"/>
<evidence type="ECO:0000313" key="3">
    <source>
        <dbReference type="Proteomes" id="UP000005466"/>
    </source>
</evidence>
<feature type="transmembrane region" description="Helical" evidence="1">
    <location>
        <begin position="6"/>
        <end position="24"/>
    </location>
</feature>
<reference evidence="2 3" key="1">
    <citation type="journal article" date="2011" name="PLoS Pathog.">
        <title>Dynamic evolution of pathogenicity revealed by sequencing and comparative genomics of 19 Pseudomonas syringae isolates.</title>
        <authorList>
            <person name="Baltrus D.A."/>
            <person name="Nishimura M.T."/>
            <person name="Romanchuk A."/>
            <person name="Chang J.H."/>
            <person name="Mukhtar M.S."/>
            <person name="Cherkis K."/>
            <person name="Roach J."/>
            <person name="Grant S.R."/>
            <person name="Jones C.D."/>
            <person name="Dangl J.L."/>
        </authorList>
    </citation>
    <scope>NUCLEOTIDE SEQUENCE [LARGE SCALE GENOMIC DNA]</scope>
    <source>
        <strain evidence="3">race 4</strain>
    </source>
</reference>
<keyword evidence="1" id="KW-0472">Membrane</keyword>
<evidence type="ECO:0000256" key="1">
    <source>
        <dbReference type="SAM" id="Phobius"/>
    </source>
</evidence>
<name>F3CHC7_PSESG</name>
<protein>
    <submittedName>
        <fullName evidence="2">Methyl-accepting chemotaxis protein</fullName>
    </submittedName>
</protein>
<accession>F3CHC7</accession>
<proteinExistence type="predicted"/>